<comment type="caution">
    <text evidence="1">The sequence shown here is derived from an EMBL/GenBank/DDBJ whole genome shotgun (WGS) entry which is preliminary data.</text>
</comment>
<dbReference type="Gene3D" id="2.130.10.10">
    <property type="entry name" value="YVTN repeat-like/Quinoprotein amine dehydrogenase"/>
    <property type="match status" value="2"/>
</dbReference>
<dbReference type="Gene3D" id="2.60.40.1120">
    <property type="entry name" value="Carboxypeptidase-like, regulatory domain"/>
    <property type="match status" value="1"/>
</dbReference>
<dbReference type="GO" id="GO:0030246">
    <property type="term" value="F:carbohydrate binding"/>
    <property type="evidence" value="ECO:0007669"/>
    <property type="project" value="InterPro"/>
</dbReference>
<name>A0A523S1Y5_UNCAE</name>
<dbReference type="Proteomes" id="UP000316360">
    <property type="component" value="Unassembled WGS sequence"/>
</dbReference>
<dbReference type="EMBL" id="SOKJ01000124">
    <property type="protein sequence ID" value="TET11861.1"/>
    <property type="molecule type" value="Genomic_DNA"/>
</dbReference>
<dbReference type="AlphaFoldDB" id="A0A523S1Y5"/>
<organism evidence="1 2">
    <name type="scientific">Aerophobetes bacterium</name>
    <dbReference type="NCBI Taxonomy" id="2030807"/>
    <lineage>
        <taxon>Bacteria</taxon>
        <taxon>Candidatus Aerophobota</taxon>
    </lineage>
</organism>
<gene>
    <name evidence="1" type="ORF">E3J84_02330</name>
</gene>
<evidence type="ECO:0000313" key="2">
    <source>
        <dbReference type="Proteomes" id="UP000316360"/>
    </source>
</evidence>
<accession>A0A523S1Y5</accession>
<dbReference type="SUPFAM" id="SSF49452">
    <property type="entry name" value="Starch-binding domain-like"/>
    <property type="match status" value="1"/>
</dbReference>
<evidence type="ECO:0008006" key="3">
    <source>
        <dbReference type="Google" id="ProtNLM"/>
    </source>
</evidence>
<sequence>MGVKDIAIDAEERVWVAHNYGVSVFDGNDWTLYDEETSDLSSFFTEAIAIDDEGKIWVAHNYGVSVFDGNNWTNYGSGSKSDVEVKALRQAKDIAIDNQNRIWIVTSARGVSVFDGSGWKTYTRANSGLIGGRGEVIACDAQGRVWVGTDWELAVFDGNQWLTYTQATSGLADNGIRTITFIGDGPSSFPLPREAQPGSVSGKITSQEEPVVGAEINICWEISWPLFFGPTPCKGEVYKAVTDSEGQFSIVNIPPGAYKLAIRIMEGEEEKWHTGGGIGGVPGTVHIISGEETRLDKLSIEK</sequence>
<proteinExistence type="predicted"/>
<dbReference type="SUPFAM" id="SSF63829">
    <property type="entry name" value="Calcium-dependent phosphotriesterase"/>
    <property type="match status" value="1"/>
</dbReference>
<evidence type="ECO:0000313" key="1">
    <source>
        <dbReference type="EMBL" id="TET11861.1"/>
    </source>
</evidence>
<reference evidence="1 2" key="1">
    <citation type="submission" date="2019-03" db="EMBL/GenBank/DDBJ databases">
        <title>Metabolic potential of uncultured bacteria and archaea associated with petroleum seepage in deep-sea sediments.</title>
        <authorList>
            <person name="Dong X."/>
            <person name="Hubert C."/>
        </authorList>
    </citation>
    <scope>NUCLEOTIDE SEQUENCE [LARGE SCALE GENOMIC DNA]</scope>
    <source>
        <strain evidence="1">E44_bin7</strain>
    </source>
</reference>
<protein>
    <recommendedName>
        <fullName evidence="3">Carboxypeptidase regulatory-like domain-containing protein</fullName>
    </recommendedName>
</protein>
<dbReference type="InterPro" id="IPR013784">
    <property type="entry name" value="Carb-bd-like_fold"/>
</dbReference>
<dbReference type="InterPro" id="IPR015943">
    <property type="entry name" value="WD40/YVTN_repeat-like_dom_sf"/>
</dbReference>